<reference evidence="3" key="1">
    <citation type="submission" date="2024-02" db="EMBL/GenBank/DDBJ databases">
        <authorList>
            <consortium name="ELIXIR-Norway"/>
            <consortium name="Elixir Norway"/>
        </authorList>
    </citation>
    <scope>NUCLEOTIDE SEQUENCE</scope>
</reference>
<name>A0ABP0XHB8_9BRYO</name>
<feature type="domain" description="Reverse transcriptase zinc-binding" evidence="2">
    <location>
        <begin position="1"/>
        <end position="62"/>
    </location>
</feature>
<dbReference type="Pfam" id="PF13966">
    <property type="entry name" value="zf-RVT"/>
    <property type="match status" value="1"/>
</dbReference>
<protein>
    <recommendedName>
        <fullName evidence="2">Reverse transcriptase zinc-binding domain-containing protein</fullName>
    </recommendedName>
</protein>
<keyword evidence="4" id="KW-1185">Reference proteome</keyword>
<sequence length="149" mass="17599">MWHNAHPRKVGALTWLTFNNGLPVGIWLQTMGMQAPCKGCEQGLPESAQHYFMDCLLVQLAWKAFLRVWEEWEAPNRLAITWPFVLLGEAVFEEDDDPPDLHCYHTGGFSYRRQPLDILRSFLLFYLWSERCRRHFDDQYSLKRVLLQA</sequence>
<feature type="chain" id="PRO_5046334694" description="Reverse transcriptase zinc-binding domain-containing protein" evidence="1">
    <location>
        <begin position="22"/>
        <end position="149"/>
    </location>
</feature>
<gene>
    <name evidence="3" type="ORF">CSSPJE1EN1_LOCUS23505</name>
</gene>
<keyword evidence="1" id="KW-0732">Signal</keyword>
<evidence type="ECO:0000259" key="2">
    <source>
        <dbReference type="Pfam" id="PF13966"/>
    </source>
</evidence>
<organism evidence="3 4">
    <name type="scientific">Sphagnum jensenii</name>
    <dbReference type="NCBI Taxonomy" id="128206"/>
    <lineage>
        <taxon>Eukaryota</taxon>
        <taxon>Viridiplantae</taxon>
        <taxon>Streptophyta</taxon>
        <taxon>Embryophyta</taxon>
        <taxon>Bryophyta</taxon>
        <taxon>Sphagnophytina</taxon>
        <taxon>Sphagnopsida</taxon>
        <taxon>Sphagnales</taxon>
        <taxon>Sphagnaceae</taxon>
        <taxon>Sphagnum</taxon>
    </lineage>
</organism>
<feature type="signal peptide" evidence="1">
    <location>
        <begin position="1"/>
        <end position="21"/>
    </location>
</feature>
<evidence type="ECO:0000313" key="4">
    <source>
        <dbReference type="Proteomes" id="UP001497444"/>
    </source>
</evidence>
<accession>A0ABP0XHB8</accession>
<dbReference type="EMBL" id="OZ020103">
    <property type="protein sequence ID" value="CAK9278027.1"/>
    <property type="molecule type" value="Genomic_DNA"/>
</dbReference>
<proteinExistence type="predicted"/>
<evidence type="ECO:0000313" key="3">
    <source>
        <dbReference type="EMBL" id="CAK9278027.1"/>
    </source>
</evidence>
<dbReference type="InterPro" id="IPR026960">
    <property type="entry name" value="RVT-Znf"/>
</dbReference>
<dbReference type="Proteomes" id="UP001497444">
    <property type="component" value="Chromosome 8"/>
</dbReference>
<evidence type="ECO:0000256" key="1">
    <source>
        <dbReference type="SAM" id="SignalP"/>
    </source>
</evidence>